<protein>
    <submittedName>
        <fullName evidence="1">Uncharacterized protein</fullName>
    </submittedName>
</protein>
<gene>
    <name evidence="1" type="ORF">BSTOLATCC_MIC53397</name>
</gene>
<keyword evidence="2" id="KW-1185">Reference proteome</keyword>
<dbReference type="Proteomes" id="UP001162131">
    <property type="component" value="Unassembled WGS sequence"/>
</dbReference>
<name>A0AAU9JU84_9CILI</name>
<dbReference type="EMBL" id="CAJZBQ010000053">
    <property type="protein sequence ID" value="CAG9331322.1"/>
    <property type="molecule type" value="Genomic_DNA"/>
</dbReference>
<dbReference type="AlphaFoldDB" id="A0AAU9JU84"/>
<sequence length="70" mass="8637">MIPNNQIYGIMLENIAEKVSCYSFIADENFNIKIIDAHIKESRECFFNTYLLWRCNFSFWIWLYWRKKNC</sequence>
<organism evidence="1 2">
    <name type="scientific">Blepharisma stoltei</name>
    <dbReference type="NCBI Taxonomy" id="1481888"/>
    <lineage>
        <taxon>Eukaryota</taxon>
        <taxon>Sar</taxon>
        <taxon>Alveolata</taxon>
        <taxon>Ciliophora</taxon>
        <taxon>Postciliodesmatophora</taxon>
        <taxon>Heterotrichea</taxon>
        <taxon>Heterotrichida</taxon>
        <taxon>Blepharismidae</taxon>
        <taxon>Blepharisma</taxon>
    </lineage>
</organism>
<comment type="caution">
    <text evidence="1">The sequence shown here is derived from an EMBL/GenBank/DDBJ whole genome shotgun (WGS) entry which is preliminary data.</text>
</comment>
<evidence type="ECO:0000313" key="1">
    <source>
        <dbReference type="EMBL" id="CAG9331322.1"/>
    </source>
</evidence>
<proteinExistence type="predicted"/>
<reference evidence="1" key="1">
    <citation type="submission" date="2021-09" db="EMBL/GenBank/DDBJ databases">
        <authorList>
            <consortium name="AG Swart"/>
            <person name="Singh M."/>
            <person name="Singh A."/>
            <person name="Seah K."/>
            <person name="Emmerich C."/>
        </authorList>
    </citation>
    <scope>NUCLEOTIDE SEQUENCE</scope>
    <source>
        <strain evidence="1">ATCC30299</strain>
    </source>
</reference>
<accession>A0AAU9JU84</accession>
<evidence type="ECO:0000313" key="2">
    <source>
        <dbReference type="Proteomes" id="UP001162131"/>
    </source>
</evidence>